<dbReference type="InterPro" id="IPR044559">
    <property type="entry name" value="WOX13-like"/>
</dbReference>
<sequence>MSGFYTVINSSGSRLQFMPVTSSLRCIDLAGARVGNIYCDPFITSARQKITSRHRWTPTLLMLQNLERIFNQENGTPSKEKREKFLKQMYTIGSNRRARSKRKPQNNVPPTIIESEVDAEVDSKDKKTKPEELIGS</sequence>
<organism evidence="2 3">
    <name type="scientific">Stylosanthes scabra</name>
    <dbReference type="NCBI Taxonomy" id="79078"/>
    <lineage>
        <taxon>Eukaryota</taxon>
        <taxon>Viridiplantae</taxon>
        <taxon>Streptophyta</taxon>
        <taxon>Embryophyta</taxon>
        <taxon>Tracheophyta</taxon>
        <taxon>Spermatophyta</taxon>
        <taxon>Magnoliopsida</taxon>
        <taxon>eudicotyledons</taxon>
        <taxon>Gunneridae</taxon>
        <taxon>Pentapetalae</taxon>
        <taxon>rosids</taxon>
        <taxon>fabids</taxon>
        <taxon>Fabales</taxon>
        <taxon>Fabaceae</taxon>
        <taxon>Papilionoideae</taxon>
        <taxon>50 kb inversion clade</taxon>
        <taxon>dalbergioids sensu lato</taxon>
        <taxon>Dalbergieae</taxon>
        <taxon>Pterocarpus clade</taxon>
        <taxon>Stylosanthes</taxon>
    </lineage>
</organism>
<proteinExistence type="predicted"/>
<accession>A0ABU6SQT1</accession>
<feature type="region of interest" description="Disordered" evidence="1">
    <location>
        <begin position="92"/>
        <end position="136"/>
    </location>
</feature>
<feature type="compositionally biased region" description="Basic and acidic residues" evidence="1">
    <location>
        <begin position="121"/>
        <end position="136"/>
    </location>
</feature>
<evidence type="ECO:0000313" key="3">
    <source>
        <dbReference type="Proteomes" id="UP001341840"/>
    </source>
</evidence>
<protein>
    <submittedName>
        <fullName evidence="2">Uncharacterized protein</fullName>
    </submittedName>
</protein>
<dbReference type="Proteomes" id="UP001341840">
    <property type="component" value="Unassembled WGS sequence"/>
</dbReference>
<evidence type="ECO:0000256" key="1">
    <source>
        <dbReference type="SAM" id="MobiDB-lite"/>
    </source>
</evidence>
<comment type="caution">
    <text evidence="2">The sequence shown here is derived from an EMBL/GenBank/DDBJ whole genome shotgun (WGS) entry which is preliminary data.</text>
</comment>
<dbReference type="EMBL" id="JASCZI010061318">
    <property type="protein sequence ID" value="MED6138380.1"/>
    <property type="molecule type" value="Genomic_DNA"/>
</dbReference>
<keyword evidence="3" id="KW-1185">Reference proteome</keyword>
<name>A0ABU6SQT1_9FABA</name>
<dbReference type="PANTHER" id="PTHR46777:SF5">
    <property type="entry name" value="WUSCHEL-RELATED HOMEOBOX 13"/>
    <property type="match status" value="1"/>
</dbReference>
<reference evidence="2 3" key="1">
    <citation type="journal article" date="2023" name="Plants (Basel)">
        <title>Bridging the Gap: Combining Genomics and Transcriptomics Approaches to Understand Stylosanthes scabra, an Orphan Legume from the Brazilian Caatinga.</title>
        <authorList>
            <person name="Ferreira-Neto J.R.C."/>
            <person name="da Silva M.D."/>
            <person name="Binneck E."/>
            <person name="de Melo N.F."/>
            <person name="da Silva R.H."/>
            <person name="de Melo A.L.T.M."/>
            <person name="Pandolfi V."/>
            <person name="Bustamante F.O."/>
            <person name="Brasileiro-Vidal A.C."/>
            <person name="Benko-Iseppon A.M."/>
        </authorList>
    </citation>
    <scope>NUCLEOTIDE SEQUENCE [LARGE SCALE GENOMIC DNA]</scope>
    <source>
        <tissue evidence="2">Leaves</tissue>
    </source>
</reference>
<evidence type="ECO:0000313" key="2">
    <source>
        <dbReference type="EMBL" id="MED6138380.1"/>
    </source>
</evidence>
<dbReference type="PANTHER" id="PTHR46777">
    <property type="entry name" value="WUSCHEL-RELATED HOMEOBOX 13"/>
    <property type="match status" value="1"/>
</dbReference>
<gene>
    <name evidence="2" type="ORF">PIB30_073799</name>
</gene>